<dbReference type="GO" id="GO:0016787">
    <property type="term" value="F:hydrolase activity"/>
    <property type="evidence" value="ECO:0007669"/>
    <property type="project" value="UniProtKB-KW"/>
</dbReference>
<feature type="repeat" description="PPR" evidence="2">
    <location>
        <begin position="121"/>
        <end position="155"/>
    </location>
</feature>
<dbReference type="EC" id="3.6.4.3" evidence="4"/>
<dbReference type="GO" id="GO:0009451">
    <property type="term" value="P:RNA modification"/>
    <property type="evidence" value="ECO:0007669"/>
    <property type="project" value="InterPro"/>
</dbReference>
<gene>
    <name evidence="4" type="ORF">glysoja_030072</name>
</gene>
<dbReference type="InterPro" id="IPR046960">
    <property type="entry name" value="PPR_At4g14850-like_plant"/>
</dbReference>
<reference evidence="4" key="1">
    <citation type="submission" date="2014-07" db="EMBL/GenBank/DDBJ databases">
        <title>Identification of a novel salt tolerance gene in wild soybean by whole-genome sequencing.</title>
        <authorList>
            <person name="Lam H.-M."/>
            <person name="Qi X."/>
            <person name="Li M.-W."/>
            <person name="Liu X."/>
            <person name="Xie M."/>
            <person name="Ni M."/>
            <person name="Xu X."/>
        </authorList>
    </citation>
    <scope>NUCLEOTIDE SEQUENCE [LARGE SCALE GENOMIC DNA]</scope>
    <source>
        <tissue evidence="4">Root</tissue>
    </source>
</reference>
<dbReference type="PANTHER" id="PTHR47926:SF436">
    <property type="entry name" value="PENTATRICOPEPTIDE REPEAT-CONTAINING PROTEIN ELI1, CHLOROPLASTIC-LIKE ISOFORM X2"/>
    <property type="match status" value="1"/>
</dbReference>
<evidence type="ECO:0000256" key="1">
    <source>
        <dbReference type="ARBA" id="ARBA00022737"/>
    </source>
</evidence>
<dbReference type="GO" id="GO:0003723">
    <property type="term" value="F:RNA binding"/>
    <property type="evidence" value="ECO:0007669"/>
    <property type="project" value="InterPro"/>
</dbReference>
<dbReference type="InterPro" id="IPR046848">
    <property type="entry name" value="E_motif"/>
</dbReference>
<proteinExistence type="predicted"/>
<dbReference type="NCBIfam" id="TIGR00756">
    <property type="entry name" value="PPR"/>
    <property type="match status" value="2"/>
</dbReference>
<keyword evidence="4" id="KW-0378">Hydrolase</keyword>
<feature type="compositionally biased region" description="Low complexity" evidence="3">
    <location>
        <begin position="10"/>
        <end position="28"/>
    </location>
</feature>
<dbReference type="Proteomes" id="UP000053555">
    <property type="component" value="Unassembled WGS sequence"/>
</dbReference>
<evidence type="ECO:0000313" key="4">
    <source>
        <dbReference type="EMBL" id="KHN46071.1"/>
    </source>
</evidence>
<dbReference type="Pfam" id="PF01535">
    <property type="entry name" value="PPR"/>
    <property type="match status" value="2"/>
</dbReference>
<dbReference type="PANTHER" id="PTHR47926">
    <property type="entry name" value="PENTATRICOPEPTIDE REPEAT-CONTAINING PROTEIN"/>
    <property type="match status" value="1"/>
</dbReference>
<dbReference type="Pfam" id="PF13041">
    <property type="entry name" value="PPR_2"/>
    <property type="match status" value="1"/>
</dbReference>
<dbReference type="PROSITE" id="PS51375">
    <property type="entry name" value="PPR"/>
    <property type="match status" value="2"/>
</dbReference>
<feature type="region of interest" description="Disordered" evidence="3">
    <location>
        <begin position="1"/>
        <end position="44"/>
    </location>
</feature>
<dbReference type="EC" id="3.4.24.-" evidence="4"/>
<name>A0A0B2SH61_GLYSO</name>
<organism evidence="4">
    <name type="scientific">Glycine soja</name>
    <name type="common">Wild soybean</name>
    <dbReference type="NCBI Taxonomy" id="3848"/>
    <lineage>
        <taxon>Eukaryota</taxon>
        <taxon>Viridiplantae</taxon>
        <taxon>Streptophyta</taxon>
        <taxon>Embryophyta</taxon>
        <taxon>Tracheophyta</taxon>
        <taxon>Spermatophyta</taxon>
        <taxon>Magnoliopsida</taxon>
        <taxon>eudicotyledons</taxon>
        <taxon>Gunneridae</taxon>
        <taxon>Pentapetalae</taxon>
        <taxon>rosids</taxon>
        <taxon>fabids</taxon>
        <taxon>Fabales</taxon>
        <taxon>Fabaceae</taxon>
        <taxon>Papilionoideae</taxon>
        <taxon>50 kb inversion clade</taxon>
        <taxon>NPAAA clade</taxon>
        <taxon>indigoferoid/millettioid clade</taxon>
        <taxon>Phaseoleae</taxon>
        <taxon>Glycine</taxon>
        <taxon>Glycine subgen. Soja</taxon>
    </lineage>
</organism>
<protein>
    <submittedName>
        <fullName evidence="4">Pentatricopeptide repeat-containing protein</fullName>
        <ecNumber evidence="4">3.4.24.-</ecNumber>
        <ecNumber evidence="4">3.6.4.3</ecNumber>
    </submittedName>
</protein>
<dbReference type="EMBL" id="KN641517">
    <property type="protein sequence ID" value="KHN46071.1"/>
    <property type="molecule type" value="Genomic_DNA"/>
</dbReference>
<dbReference type="AlphaFoldDB" id="A0A0B2SH61"/>
<sequence>MTVSSTAPKPSLTSSNSITLSSSPSSSYKPPPSPSLSPPHSSTPSPLFARNTLIRAFAATPTPHHSLTLFRLLQTSPLNPYDFTYPFSLKAYARYSSVTIGESLHSLTLKTGVFDEMTDRDVVSWSSMIAAYVACNSPLDAFHMFREMGMENEEPNSVTLVSLLSACTKMLNLSAVEMDVALGTALFEMYAKCGEIDKAFLVFNSMGDRNLQSCTIMISALANHGREKDVISLFNQMEDMGLRPDSLSFAPSVEHYGCMVYLPGRAGLIKEAYDIIKGMPMEPNDVILRSFLSACRNQGCASSLDDDFLSKLESVLGANYVLTGNVFSTCASWNWKDANDLRVAMKQKGLKKIPGCSWVRSEVQS</sequence>
<keyword evidence="1" id="KW-0677">Repeat</keyword>
<evidence type="ECO:0000256" key="2">
    <source>
        <dbReference type="PROSITE-ProRule" id="PRU00708"/>
    </source>
</evidence>
<dbReference type="Pfam" id="PF20431">
    <property type="entry name" value="E_motif"/>
    <property type="match status" value="1"/>
</dbReference>
<dbReference type="Gene3D" id="1.25.40.10">
    <property type="entry name" value="Tetratricopeptide repeat domain"/>
    <property type="match status" value="3"/>
</dbReference>
<dbReference type="InterPro" id="IPR011990">
    <property type="entry name" value="TPR-like_helical_dom_sf"/>
</dbReference>
<evidence type="ECO:0000256" key="3">
    <source>
        <dbReference type="SAM" id="MobiDB-lite"/>
    </source>
</evidence>
<accession>A0A0B2SH61</accession>
<feature type="repeat" description="PPR" evidence="2">
    <location>
        <begin position="210"/>
        <end position="244"/>
    </location>
</feature>
<dbReference type="InterPro" id="IPR002885">
    <property type="entry name" value="PPR_rpt"/>
</dbReference>